<feature type="transmembrane region" description="Helical" evidence="1">
    <location>
        <begin position="21"/>
        <end position="40"/>
    </location>
</feature>
<evidence type="ECO:0000259" key="2">
    <source>
        <dbReference type="Pfam" id="PF12229"/>
    </source>
</evidence>
<reference evidence="3 4" key="1">
    <citation type="journal article" date="2016" name="Nat. Commun.">
        <title>Thousands of microbial genomes shed light on interconnected biogeochemical processes in an aquifer system.</title>
        <authorList>
            <person name="Anantharaman K."/>
            <person name="Brown C.T."/>
            <person name="Hug L.A."/>
            <person name="Sharon I."/>
            <person name="Castelle C.J."/>
            <person name="Probst A.J."/>
            <person name="Thomas B.C."/>
            <person name="Singh A."/>
            <person name="Wilkins M.J."/>
            <person name="Karaoz U."/>
            <person name="Brodie E.L."/>
            <person name="Williams K.H."/>
            <person name="Hubbard S.S."/>
            <person name="Banfield J.F."/>
        </authorList>
    </citation>
    <scope>NUCLEOTIDE SEQUENCE [LARGE SCALE GENOMIC DNA]</scope>
</reference>
<keyword evidence="1" id="KW-0472">Membrane</keyword>
<sequence length="598" mass="65632">MTTKQFWSPFRKTLRMRVIGLFAFPLFVFFFLFTAIGVFLRGSIFPGISIAGIPVGNLSRSEASLLLEQRTQSFLTASVSLFSDRTFLLLPSDIKLRYGIPETVASAFWFGRRNTLLTIPEFLRASLRGVDLPLSYAFDDQALEASLSAVASALDVPVIPPSIIVLDRADPTTGSRIVVEPGEAGQSVDVSSFRREILERFSSLSQSPITIPILPEPASLGFDINLTMARAEKLLGKRAVLSFAEAGEAPVKTWELSDLDLVHFLSFDGGFNREKIASYSASLASSINRPPTNATFRFDGGRVVEFSPEKPGFSLPVGETTEQLQNAFLSLDSSEEKEISVVLPVTVSKPAITTADVNSLGIREKLGEGLSTFNGSIANRKYNISLAASRINGILIPPSETFSFNRWVGDVSSATGFRQAYIIKDGQTILDDGGGVCQVSTTLFRAVLDAGLPVVARRAHSYRVGYYEQNSKAGFDATVFSPTTDFTFLNDTPGHLLIQTSVNTASNLLVIEIYGSSDARTATISNYRMWDVTPPPPDLYQDDPTLPLGTLKQVDWKAWGAKVKFDYRVERDGTLLFEKTFYSVYRPWQSVFLRGTGV</sequence>
<gene>
    <name evidence="3" type="ORF">A2786_06090</name>
</gene>
<comment type="caution">
    <text evidence="3">The sequence shown here is derived from an EMBL/GenBank/DDBJ whole genome shotgun (WGS) entry which is preliminary data.</text>
</comment>
<feature type="domain" description="YoaR-like putative peptidoglycan binding" evidence="2">
    <location>
        <begin position="91"/>
        <end position="204"/>
    </location>
</feature>
<evidence type="ECO:0000313" key="4">
    <source>
        <dbReference type="Proteomes" id="UP000179233"/>
    </source>
</evidence>
<organism evidence="3 4">
    <name type="scientific">Candidatus Chisholmbacteria bacterium RIFCSPHIGHO2_01_FULL_52_32</name>
    <dbReference type="NCBI Taxonomy" id="1797591"/>
    <lineage>
        <taxon>Bacteria</taxon>
        <taxon>Candidatus Chisholmiibacteriota</taxon>
    </lineage>
</organism>
<dbReference type="InterPro" id="IPR052913">
    <property type="entry name" value="Glycopeptide_resist_protein"/>
</dbReference>
<dbReference type="InterPro" id="IPR022029">
    <property type="entry name" value="YoaR-like_PG-bd"/>
</dbReference>
<proteinExistence type="predicted"/>
<evidence type="ECO:0000256" key="1">
    <source>
        <dbReference type="SAM" id="Phobius"/>
    </source>
</evidence>
<dbReference type="Pfam" id="PF04294">
    <property type="entry name" value="VanW"/>
    <property type="match status" value="1"/>
</dbReference>
<protein>
    <recommendedName>
        <fullName evidence="2">YoaR-like putative peptidoglycan binding domain-containing protein</fullName>
    </recommendedName>
</protein>
<dbReference type="InterPro" id="IPR007391">
    <property type="entry name" value="Vancomycin_resist_VanW"/>
</dbReference>
<keyword evidence="1" id="KW-1133">Transmembrane helix</keyword>
<name>A0A1G1VUJ6_9BACT</name>
<keyword evidence="1" id="KW-0812">Transmembrane</keyword>
<feature type="domain" description="YoaR-like putative peptidoglycan binding" evidence="2">
    <location>
        <begin position="267"/>
        <end position="331"/>
    </location>
</feature>
<evidence type="ECO:0000313" key="3">
    <source>
        <dbReference type="EMBL" id="OGY19078.1"/>
    </source>
</evidence>
<dbReference type="AlphaFoldDB" id="A0A1G1VUJ6"/>
<dbReference type="PANTHER" id="PTHR35788">
    <property type="entry name" value="EXPORTED PROTEIN-RELATED"/>
    <property type="match status" value="1"/>
</dbReference>
<dbReference type="Proteomes" id="UP000179233">
    <property type="component" value="Unassembled WGS sequence"/>
</dbReference>
<dbReference type="PANTHER" id="PTHR35788:SF1">
    <property type="entry name" value="EXPORTED PROTEIN"/>
    <property type="match status" value="1"/>
</dbReference>
<dbReference type="Pfam" id="PF12229">
    <property type="entry name" value="PG_binding_4"/>
    <property type="match status" value="2"/>
</dbReference>
<dbReference type="EMBL" id="MHCJ01000001">
    <property type="protein sequence ID" value="OGY19078.1"/>
    <property type="molecule type" value="Genomic_DNA"/>
</dbReference>
<accession>A0A1G1VUJ6</accession>